<accession>A0A432VQJ8</accession>
<protein>
    <submittedName>
        <fullName evidence="2">Uncharacterized protein</fullName>
    </submittedName>
</protein>
<proteinExistence type="predicted"/>
<feature type="signal peptide" evidence="1">
    <location>
        <begin position="1"/>
        <end position="22"/>
    </location>
</feature>
<dbReference type="EMBL" id="PIPJ01000011">
    <property type="protein sequence ID" value="RUO18463.1"/>
    <property type="molecule type" value="Genomic_DNA"/>
</dbReference>
<dbReference type="AlphaFoldDB" id="A0A432VQJ8"/>
<keyword evidence="1" id="KW-0732">Signal</keyword>
<feature type="chain" id="PRO_5019270679" evidence="1">
    <location>
        <begin position="23"/>
        <end position="67"/>
    </location>
</feature>
<comment type="caution">
    <text evidence="2">The sequence shown here is derived from an EMBL/GenBank/DDBJ whole genome shotgun (WGS) entry which is preliminary data.</text>
</comment>
<organism evidence="2 3">
    <name type="scientific">Aliidiomarina iranensis</name>
    <dbReference type="NCBI Taxonomy" id="1434071"/>
    <lineage>
        <taxon>Bacteria</taxon>
        <taxon>Pseudomonadati</taxon>
        <taxon>Pseudomonadota</taxon>
        <taxon>Gammaproteobacteria</taxon>
        <taxon>Alteromonadales</taxon>
        <taxon>Idiomarinaceae</taxon>
        <taxon>Aliidiomarina</taxon>
    </lineage>
</organism>
<evidence type="ECO:0000313" key="2">
    <source>
        <dbReference type="EMBL" id="RUO18463.1"/>
    </source>
</evidence>
<reference evidence="3" key="1">
    <citation type="journal article" date="2018" name="Front. Microbiol.">
        <title>Genome-Based Analysis Reveals the Taxonomy and Diversity of the Family Idiomarinaceae.</title>
        <authorList>
            <person name="Liu Y."/>
            <person name="Lai Q."/>
            <person name="Shao Z."/>
        </authorList>
    </citation>
    <scope>NUCLEOTIDE SEQUENCE [LARGE SCALE GENOMIC DNA]</scope>
    <source>
        <strain evidence="3">GBPy7</strain>
    </source>
</reference>
<evidence type="ECO:0000313" key="3">
    <source>
        <dbReference type="Proteomes" id="UP000288395"/>
    </source>
</evidence>
<gene>
    <name evidence="2" type="ORF">CWE08_11120</name>
</gene>
<evidence type="ECO:0000256" key="1">
    <source>
        <dbReference type="SAM" id="SignalP"/>
    </source>
</evidence>
<name>A0A432VQJ8_9GAMM</name>
<keyword evidence="3" id="KW-1185">Reference proteome</keyword>
<dbReference type="Proteomes" id="UP000288395">
    <property type="component" value="Unassembled WGS sequence"/>
</dbReference>
<sequence length="67" mass="7201">MRTFNVLFLLASLFLLSGTAKAQDIPNNVFLPPFASAEQNDDVMGIKSARRCVVCIMPVVAVVVACS</sequence>